<dbReference type="InterPro" id="IPR029063">
    <property type="entry name" value="SAM-dependent_MTases_sf"/>
</dbReference>
<evidence type="ECO:0000313" key="5">
    <source>
        <dbReference type="Proteomes" id="UP000577697"/>
    </source>
</evidence>
<reference evidence="2 4" key="1">
    <citation type="submission" date="2016-03" db="EMBL/GenBank/DDBJ databases">
        <title>Complete genome of Aminobacter aminovorans KCTC 2477.</title>
        <authorList>
            <person name="Kim K.M."/>
        </authorList>
    </citation>
    <scope>NUCLEOTIDE SEQUENCE [LARGE SCALE GENOMIC DNA]</scope>
    <source>
        <strain evidence="2 4">KCTC 2477</strain>
    </source>
</reference>
<sequence>MKIAALKGIENALRNWKVAFIRKLVSGKHGRRVSSEVLLTNVTSVTMKFDDHFMSFSPHEYIGRSIFLSGDFDRHLSDALVAFLSRRGYLPSGGATVLEIGANIGTQTVYFCRSGKVARVIAVEPDPRNLSLLRRNVADNDLEQRVTIIPCAVGNDIATGNLHRAEGNFGGSSLFPLPNSEGEVAVAIKPLAQVLAEADVLAADIDFVWMDIEGAEPLASQSMHELFERRVPVMFEYSPGVYPPGTAREFIALLSRYYEKCMIFDGHNQSEMKVVDLPISIAQTNILLLP</sequence>
<dbReference type="InterPro" id="IPR052514">
    <property type="entry name" value="SAM-dependent_MTase"/>
</dbReference>
<dbReference type="CDD" id="cd02440">
    <property type="entry name" value="AdoMet_MTases"/>
    <property type="match status" value="1"/>
</dbReference>
<dbReference type="GO" id="GO:0008168">
    <property type="term" value="F:methyltransferase activity"/>
    <property type="evidence" value="ECO:0007669"/>
    <property type="project" value="UniProtKB-KW"/>
</dbReference>
<feature type="domain" description="Methyltransferase FkbM" evidence="1">
    <location>
        <begin position="99"/>
        <end position="216"/>
    </location>
</feature>
<dbReference type="Gene3D" id="3.40.50.150">
    <property type="entry name" value="Vaccinia Virus protein VP39"/>
    <property type="match status" value="1"/>
</dbReference>
<dbReference type="PANTHER" id="PTHR34203">
    <property type="entry name" value="METHYLTRANSFERASE, FKBM FAMILY PROTEIN"/>
    <property type="match status" value="1"/>
</dbReference>
<organism evidence="2 4">
    <name type="scientific">Aminobacter aminovorans</name>
    <name type="common">Chelatobacter heintzii</name>
    <dbReference type="NCBI Taxonomy" id="83263"/>
    <lineage>
        <taxon>Bacteria</taxon>
        <taxon>Pseudomonadati</taxon>
        <taxon>Pseudomonadota</taxon>
        <taxon>Alphaproteobacteria</taxon>
        <taxon>Hyphomicrobiales</taxon>
        <taxon>Phyllobacteriaceae</taxon>
        <taxon>Aminobacter</taxon>
    </lineage>
</organism>
<keyword evidence="5" id="KW-1185">Reference proteome</keyword>
<evidence type="ECO:0000313" key="4">
    <source>
        <dbReference type="Proteomes" id="UP000075755"/>
    </source>
</evidence>
<dbReference type="Proteomes" id="UP000075755">
    <property type="component" value="Chromosome"/>
</dbReference>
<accession>A0AAC8YN84</accession>
<evidence type="ECO:0000313" key="3">
    <source>
        <dbReference type="EMBL" id="MBB3708011.1"/>
    </source>
</evidence>
<evidence type="ECO:0000259" key="1">
    <source>
        <dbReference type="Pfam" id="PF05050"/>
    </source>
</evidence>
<proteinExistence type="predicted"/>
<keyword evidence="2" id="KW-0808">Transferase</keyword>
<dbReference type="KEGG" id="aak:AA2016_2517"/>
<dbReference type="RefSeq" id="WP_083948519.1">
    <property type="nucleotide sequence ID" value="NZ_CP015005.1"/>
</dbReference>
<dbReference type="NCBIfam" id="TIGR01444">
    <property type="entry name" value="fkbM_fam"/>
    <property type="match status" value="1"/>
</dbReference>
<evidence type="ECO:0000313" key="2">
    <source>
        <dbReference type="EMBL" id="AMS41442.1"/>
    </source>
</evidence>
<dbReference type="InterPro" id="IPR006342">
    <property type="entry name" value="FkbM_mtfrase"/>
</dbReference>
<gene>
    <name evidence="2" type="ORF">AA2016_2517</name>
    <name evidence="3" type="ORF">FHS67_004345</name>
</gene>
<dbReference type="Proteomes" id="UP000577697">
    <property type="component" value="Unassembled WGS sequence"/>
</dbReference>
<keyword evidence="2" id="KW-0489">Methyltransferase</keyword>
<dbReference type="GO" id="GO:0032259">
    <property type="term" value="P:methylation"/>
    <property type="evidence" value="ECO:0007669"/>
    <property type="project" value="UniProtKB-KW"/>
</dbReference>
<name>A0AAC8YN84_AMIAI</name>
<dbReference type="PANTHER" id="PTHR34203:SF15">
    <property type="entry name" value="SLL1173 PROTEIN"/>
    <property type="match status" value="1"/>
</dbReference>
<dbReference type="AlphaFoldDB" id="A0AAC8YN84"/>
<dbReference type="Pfam" id="PF05050">
    <property type="entry name" value="Methyltransf_21"/>
    <property type="match status" value="1"/>
</dbReference>
<protein>
    <submittedName>
        <fullName evidence="3">FkbM family methyltransferase</fullName>
    </submittedName>
    <submittedName>
        <fullName evidence="2">Methyltransferase, FkbM family</fullName>
    </submittedName>
</protein>
<reference evidence="3 5" key="2">
    <citation type="submission" date="2020-08" db="EMBL/GenBank/DDBJ databases">
        <title>Genomic Encyclopedia of Type Strains, Phase IV (KMG-IV): sequencing the most valuable type-strain genomes for metagenomic binning, comparative biology and taxonomic classification.</title>
        <authorList>
            <person name="Goeker M."/>
        </authorList>
    </citation>
    <scope>NUCLEOTIDE SEQUENCE [LARGE SCALE GENOMIC DNA]</scope>
    <source>
        <strain evidence="3 5">DSM 10368</strain>
    </source>
</reference>
<dbReference type="SUPFAM" id="SSF53335">
    <property type="entry name" value="S-adenosyl-L-methionine-dependent methyltransferases"/>
    <property type="match status" value="1"/>
</dbReference>
<dbReference type="EMBL" id="JACICB010000016">
    <property type="protein sequence ID" value="MBB3708011.1"/>
    <property type="molecule type" value="Genomic_DNA"/>
</dbReference>
<dbReference type="EMBL" id="CP015005">
    <property type="protein sequence ID" value="AMS41442.1"/>
    <property type="molecule type" value="Genomic_DNA"/>
</dbReference>